<feature type="compositionally biased region" description="Basic and acidic residues" evidence="1">
    <location>
        <begin position="164"/>
        <end position="184"/>
    </location>
</feature>
<gene>
    <name evidence="2" type="ORF">AXX17_ATUG02350</name>
</gene>
<dbReference type="Proteomes" id="UP000078284">
    <property type="component" value="Unassembled WGS sequence"/>
</dbReference>
<protein>
    <submittedName>
        <fullName evidence="2">Uncharacterized protein</fullName>
    </submittedName>
</protein>
<evidence type="ECO:0000313" key="2">
    <source>
        <dbReference type="EMBL" id="OAO89281.1"/>
    </source>
</evidence>
<reference evidence="3" key="1">
    <citation type="journal article" date="2016" name="Proc. Natl. Acad. Sci. U.S.A.">
        <title>Chromosome-level assembly of Arabidopsis thaliana Ler reveals the extent of translocation and inversion polymorphisms.</title>
        <authorList>
            <person name="Zapata L."/>
            <person name="Ding J."/>
            <person name="Willing E.M."/>
            <person name="Hartwig B."/>
            <person name="Bezdan D."/>
            <person name="Jiao W.B."/>
            <person name="Patel V."/>
            <person name="Velikkakam James G."/>
            <person name="Koornneef M."/>
            <person name="Ossowski S."/>
            <person name="Schneeberger K."/>
        </authorList>
    </citation>
    <scope>NUCLEOTIDE SEQUENCE [LARGE SCALE GENOMIC DNA]</scope>
    <source>
        <strain evidence="3">cv. Landsberg erecta</strain>
    </source>
</reference>
<feature type="region of interest" description="Disordered" evidence="1">
    <location>
        <begin position="86"/>
        <end position="223"/>
    </location>
</feature>
<evidence type="ECO:0000256" key="1">
    <source>
        <dbReference type="SAM" id="MobiDB-lite"/>
    </source>
</evidence>
<name>A0A178U9H1_ARATH</name>
<dbReference type="AlphaFoldDB" id="A0A178U9H1"/>
<sequence>MPSQAKQVFYSREEDSSPWYVVMRAPPRGYHELETEAEYVAAPSNIQEIEEAENHSSDDESFCARDGCEGLFTAFVNVTIDHKMTKNTAAKKVPRRSKRQQGLEVTPMEMKKKNRNKKQVQEISKNVRQDNEEAEGRSVQQPTEEVNEEEGEEQLQDDSISRPVAEDTEHHSTDPVVEETEHLSTDPVAEETEHHATDNVQNQESETKKRKTRGQTKMNKVAKNPKEKVDVEFTRLGEHVGKGSITLSSFLGPLVREHVPYTLEDWRDGLI</sequence>
<organism evidence="2 3">
    <name type="scientific">Arabidopsis thaliana</name>
    <name type="common">Mouse-ear cress</name>
    <dbReference type="NCBI Taxonomy" id="3702"/>
    <lineage>
        <taxon>Eukaryota</taxon>
        <taxon>Viridiplantae</taxon>
        <taxon>Streptophyta</taxon>
        <taxon>Embryophyta</taxon>
        <taxon>Tracheophyta</taxon>
        <taxon>Spermatophyta</taxon>
        <taxon>Magnoliopsida</taxon>
        <taxon>eudicotyledons</taxon>
        <taxon>Gunneridae</taxon>
        <taxon>Pentapetalae</taxon>
        <taxon>rosids</taxon>
        <taxon>malvids</taxon>
        <taxon>Brassicales</taxon>
        <taxon>Brassicaceae</taxon>
        <taxon>Camelineae</taxon>
        <taxon>Arabidopsis</taxon>
    </lineage>
</organism>
<feature type="compositionally biased region" description="Basic and acidic residues" evidence="1">
    <location>
        <begin position="125"/>
        <end position="136"/>
    </location>
</feature>
<evidence type="ECO:0000313" key="3">
    <source>
        <dbReference type="Proteomes" id="UP000078284"/>
    </source>
</evidence>
<feature type="compositionally biased region" description="Acidic residues" evidence="1">
    <location>
        <begin position="145"/>
        <end position="156"/>
    </location>
</feature>
<comment type="caution">
    <text evidence="2">The sequence shown here is derived from an EMBL/GenBank/DDBJ whole genome shotgun (WGS) entry which is preliminary data.</text>
</comment>
<dbReference type="EMBL" id="LUHQ01000018">
    <property type="protein sequence ID" value="OAO89281.1"/>
    <property type="molecule type" value="Genomic_DNA"/>
</dbReference>
<accession>A0A178U9H1</accession>
<proteinExistence type="predicted"/>